<dbReference type="OrthoDB" id="8401337at2"/>
<organism evidence="2 3">
    <name type="scientific">Peteryoungia ipomoeae</name>
    <dbReference type="NCBI Taxonomy" id="1210932"/>
    <lineage>
        <taxon>Bacteria</taxon>
        <taxon>Pseudomonadati</taxon>
        <taxon>Pseudomonadota</taxon>
        <taxon>Alphaproteobacteria</taxon>
        <taxon>Hyphomicrobiales</taxon>
        <taxon>Rhizobiaceae</taxon>
        <taxon>Peteryoungia</taxon>
    </lineage>
</organism>
<feature type="compositionally biased region" description="Basic and acidic residues" evidence="1">
    <location>
        <begin position="25"/>
        <end position="52"/>
    </location>
</feature>
<dbReference type="RefSeq" id="WP_136598419.1">
    <property type="nucleotide sequence ID" value="NZ_STGV01000003.1"/>
</dbReference>
<dbReference type="EMBL" id="STGV01000003">
    <property type="protein sequence ID" value="THV22975.1"/>
    <property type="molecule type" value="Genomic_DNA"/>
</dbReference>
<dbReference type="AlphaFoldDB" id="A0A4S8P170"/>
<feature type="region of interest" description="Disordered" evidence="1">
    <location>
        <begin position="1"/>
        <end position="84"/>
    </location>
</feature>
<accession>A0A4S8P170</accession>
<evidence type="ECO:0000313" key="3">
    <source>
        <dbReference type="Proteomes" id="UP000308828"/>
    </source>
</evidence>
<reference evidence="2 3" key="1">
    <citation type="submission" date="2019-04" db="EMBL/GenBank/DDBJ databases">
        <title>Genome sequence of strain shin9-1.</title>
        <authorList>
            <person name="Gao J."/>
            <person name="Sun J."/>
        </authorList>
    </citation>
    <scope>NUCLEOTIDE SEQUENCE [LARGE SCALE GENOMIC DNA]</scope>
    <source>
        <strain evidence="3">shin9-1</strain>
    </source>
</reference>
<dbReference type="Proteomes" id="UP000308828">
    <property type="component" value="Unassembled WGS sequence"/>
</dbReference>
<sequence length="84" mass="9242">MENRNIEGMSDTELNRVIPAAERALGTHDPDYESDDARNPGRPEQDVHDPDHGVITTPSPKHPGTDDSADLPEGTRIEGTEIRQ</sequence>
<comment type="caution">
    <text evidence="2">The sequence shown here is derived from an EMBL/GenBank/DDBJ whole genome shotgun (WGS) entry which is preliminary data.</text>
</comment>
<evidence type="ECO:0000256" key="1">
    <source>
        <dbReference type="SAM" id="MobiDB-lite"/>
    </source>
</evidence>
<proteinExistence type="predicted"/>
<protein>
    <submittedName>
        <fullName evidence="2">Uncharacterized protein</fullName>
    </submittedName>
</protein>
<evidence type="ECO:0000313" key="2">
    <source>
        <dbReference type="EMBL" id="THV22975.1"/>
    </source>
</evidence>
<name>A0A4S8P170_9HYPH</name>
<feature type="compositionally biased region" description="Basic and acidic residues" evidence="1">
    <location>
        <begin position="73"/>
        <end position="84"/>
    </location>
</feature>
<keyword evidence="3" id="KW-1185">Reference proteome</keyword>
<gene>
    <name evidence="2" type="ORF">FAA97_10095</name>
</gene>